<dbReference type="AlphaFoldDB" id="A0ABD2MYS9"/>
<dbReference type="Gene3D" id="2.60.200.20">
    <property type="match status" value="1"/>
</dbReference>
<sequence>MNEYPRLVDLSNEQTIPITSEKFLVGRSLKCNFVLDSVFVSRIHFILEKSNGMWNIRDKSSNGTFCNDLLIGFDNSSPLKNGDIIKLYNANTEFRFELYPRDPGITDELLCQALDSVVTVKSQEDEQNIFGDHCYEVDQNSDHPVVNEVIISEHGDEASDIIIPCPLPESSSETDRIKNKRCSSSRESPSANDDQSPFKKNKSGIGEEIIKLDEEDQEPPDKKKEKENSKKEKQINFDLIEEEMQCSICSEMFIKAVTLNCCHTFCKYCIDQWKKQQCFCPICRQKITSMAPTLVLDNYIEKIVCQMDDETKERRKRINVDRLTIEDAPSTSKKNLPHTSSSTSSTSDSSRTMVTVTISSDEEFDSEENDDYDDSYTGVPGGYYGGYGRCFNCNRKGHWAPGCPYR</sequence>
<accession>A0ABD2MYS9</accession>
<feature type="compositionally biased region" description="Low complexity" evidence="7">
    <location>
        <begin position="339"/>
        <end position="354"/>
    </location>
</feature>
<keyword evidence="3" id="KW-0479">Metal-binding</keyword>
<dbReference type="CDD" id="cd00060">
    <property type="entry name" value="FHA"/>
    <property type="match status" value="1"/>
</dbReference>
<feature type="domain" description="FHA" evidence="8">
    <location>
        <begin position="23"/>
        <end position="71"/>
    </location>
</feature>
<feature type="compositionally biased region" description="Polar residues" evidence="7">
    <location>
        <begin position="185"/>
        <end position="195"/>
    </location>
</feature>
<dbReference type="InterPro" id="IPR008984">
    <property type="entry name" value="SMAD_FHA_dom_sf"/>
</dbReference>
<dbReference type="SUPFAM" id="SSF57756">
    <property type="entry name" value="Retrovirus zinc finger-like domains"/>
    <property type="match status" value="1"/>
</dbReference>
<dbReference type="InterPro" id="IPR001841">
    <property type="entry name" value="Znf_RING"/>
</dbReference>
<evidence type="ECO:0000256" key="2">
    <source>
        <dbReference type="ARBA" id="ARBA00017908"/>
    </source>
</evidence>
<feature type="compositionally biased region" description="Basic and acidic residues" evidence="7">
    <location>
        <begin position="219"/>
        <end position="231"/>
    </location>
</feature>
<feature type="region of interest" description="Disordered" evidence="7">
    <location>
        <begin position="329"/>
        <end position="354"/>
    </location>
</feature>
<comment type="caution">
    <text evidence="11">The sequence shown here is derived from an EMBL/GenBank/DDBJ whole genome shotgun (WGS) entry which is preliminary data.</text>
</comment>
<dbReference type="PANTHER" id="PTHR16079:SF4">
    <property type="entry name" value="E3 UBIQUITIN-PROTEIN LIGASE CHFR"/>
    <property type="match status" value="1"/>
</dbReference>
<comment type="similarity">
    <text evidence="1">Belongs to the CHFR family.</text>
</comment>
<keyword evidence="12" id="KW-1185">Reference proteome</keyword>
<dbReference type="EMBL" id="JABFTP020000042">
    <property type="protein sequence ID" value="KAL3271559.1"/>
    <property type="molecule type" value="Genomic_DNA"/>
</dbReference>
<dbReference type="Pfam" id="PF13920">
    <property type="entry name" value="zf-C3HC4_3"/>
    <property type="match status" value="1"/>
</dbReference>
<keyword evidence="5" id="KW-0862">Zinc</keyword>
<protein>
    <recommendedName>
        <fullName evidence="2">E3 ubiquitin-protein ligase CHFR</fullName>
    </recommendedName>
</protein>
<evidence type="ECO:0000256" key="6">
    <source>
        <dbReference type="PROSITE-ProRule" id="PRU00047"/>
    </source>
</evidence>
<dbReference type="InterPro" id="IPR052256">
    <property type="entry name" value="E3_ubiquitin-ligase_CHFR"/>
</dbReference>
<evidence type="ECO:0000313" key="12">
    <source>
        <dbReference type="Proteomes" id="UP001516400"/>
    </source>
</evidence>
<dbReference type="InterPro" id="IPR013083">
    <property type="entry name" value="Znf_RING/FYVE/PHD"/>
</dbReference>
<evidence type="ECO:0000256" key="4">
    <source>
        <dbReference type="ARBA" id="ARBA00022771"/>
    </source>
</evidence>
<feature type="region of interest" description="Disordered" evidence="7">
    <location>
        <begin position="161"/>
        <end position="231"/>
    </location>
</feature>
<dbReference type="PROSITE" id="PS50006">
    <property type="entry name" value="FHA_DOMAIN"/>
    <property type="match status" value="1"/>
</dbReference>
<dbReference type="Proteomes" id="UP001516400">
    <property type="component" value="Unassembled WGS sequence"/>
</dbReference>
<dbReference type="Gene3D" id="3.30.40.10">
    <property type="entry name" value="Zinc/RING finger domain, C3HC4 (zinc finger)"/>
    <property type="match status" value="1"/>
</dbReference>
<dbReference type="InterPro" id="IPR001878">
    <property type="entry name" value="Znf_CCHC"/>
</dbReference>
<keyword evidence="4 6" id="KW-0863">Zinc-finger</keyword>
<dbReference type="SMART" id="SM00184">
    <property type="entry name" value="RING"/>
    <property type="match status" value="1"/>
</dbReference>
<feature type="compositionally biased region" description="Polar residues" evidence="7">
    <location>
        <begin position="329"/>
        <end position="338"/>
    </location>
</feature>
<dbReference type="Pfam" id="PF00498">
    <property type="entry name" value="FHA"/>
    <property type="match status" value="1"/>
</dbReference>
<evidence type="ECO:0000256" key="1">
    <source>
        <dbReference type="ARBA" id="ARBA00005797"/>
    </source>
</evidence>
<evidence type="ECO:0000259" key="8">
    <source>
        <dbReference type="PROSITE" id="PS50006"/>
    </source>
</evidence>
<evidence type="ECO:0000256" key="5">
    <source>
        <dbReference type="ARBA" id="ARBA00022833"/>
    </source>
</evidence>
<dbReference type="PROSITE" id="PS00518">
    <property type="entry name" value="ZF_RING_1"/>
    <property type="match status" value="1"/>
</dbReference>
<organism evidence="11 12">
    <name type="scientific">Cryptolaemus montrouzieri</name>
    <dbReference type="NCBI Taxonomy" id="559131"/>
    <lineage>
        <taxon>Eukaryota</taxon>
        <taxon>Metazoa</taxon>
        <taxon>Ecdysozoa</taxon>
        <taxon>Arthropoda</taxon>
        <taxon>Hexapoda</taxon>
        <taxon>Insecta</taxon>
        <taxon>Pterygota</taxon>
        <taxon>Neoptera</taxon>
        <taxon>Endopterygota</taxon>
        <taxon>Coleoptera</taxon>
        <taxon>Polyphaga</taxon>
        <taxon>Cucujiformia</taxon>
        <taxon>Coccinelloidea</taxon>
        <taxon>Coccinellidae</taxon>
        <taxon>Scymninae</taxon>
        <taxon>Scymnini</taxon>
        <taxon>Cryptolaemus</taxon>
    </lineage>
</organism>
<reference evidence="11 12" key="1">
    <citation type="journal article" date="2021" name="BMC Biol.">
        <title>Horizontally acquired antibacterial genes associated with adaptive radiation of ladybird beetles.</title>
        <authorList>
            <person name="Li H.S."/>
            <person name="Tang X.F."/>
            <person name="Huang Y.H."/>
            <person name="Xu Z.Y."/>
            <person name="Chen M.L."/>
            <person name="Du X.Y."/>
            <person name="Qiu B.Y."/>
            <person name="Chen P.T."/>
            <person name="Zhang W."/>
            <person name="Slipinski A."/>
            <person name="Escalona H.E."/>
            <person name="Waterhouse R.M."/>
            <person name="Zwick A."/>
            <person name="Pang H."/>
        </authorList>
    </citation>
    <scope>NUCLEOTIDE SEQUENCE [LARGE SCALE GENOMIC DNA]</scope>
    <source>
        <strain evidence="11">SYSU2018</strain>
    </source>
</reference>
<gene>
    <name evidence="11" type="ORF">HHI36_022034</name>
</gene>
<dbReference type="SUPFAM" id="SSF49879">
    <property type="entry name" value="SMAD/FHA domain"/>
    <property type="match status" value="1"/>
</dbReference>
<evidence type="ECO:0000313" key="11">
    <source>
        <dbReference type="EMBL" id="KAL3271559.1"/>
    </source>
</evidence>
<dbReference type="PANTHER" id="PTHR16079">
    <property type="entry name" value="UBIQUITIN LIGASE PROTEIN CHFR"/>
    <property type="match status" value="1"/>
</dbReference>
<dbReference type="PROSITE" id="PS50158">
    <property type="entry name" value="ZF_CCHC"/>
    <property type="match status" value="1"/>
</dbReference>
<name>A0ABD2MYS9_9CUCU</name>
<dbReference type="InterPro" id="IPR017907">
    <property type="entry name" value="Znf_RING_CS"/>
</dbReference>
<dbReference type="SMART" id="SM00240">
    <property type="entry name" value="FHA"/>
    <property type="match status" value="1"/>
</dbReference>
<evidence type="ECO:0000256" key="7">
    <source>
        <dbReference type="SAM" id="MobiDB-lite"/>
    </source>
</evidence>
<evidence type="ECO:0000259" key="9">
    <source>
        <dbReference type="PROSITE" id="PS50089"/>
    </source>
</evidence>
<dbReference type="GO" id="GO:0008270">
    <property type="term" value="F:zinc ion binding"/>
    <property type="evidence" value="ECO:0007669"/>
    <property type="project" value="UniProtKB-KW"/>
</dbReference>
<evidence type="ECO:0000256" key="3">
    <source>
        <dbReference type="ARBA" id="ARBA00022723"/>
    </source>
</evidence>
<feature type="domain" description="RING-type" evidence="9">
    <location>
        <begin position="246"/>
        <end position="284"/>
    </location>
</feature>
<dbReference type="SUPFAM" id="SSF57850">
    <property type="entry name" value="RING/U-box"/>
    <property type="match status" value="1"/>
</dbReference>
<dbReference type="InterPro" id="IPR036875">
    <property type="entry name" value="Znf_CCHC_sf"/>
</dbReference>
<dbReference type="PROSITE" id="PS50089">
    <property type="entry name" value="ZF_RING_2"/>
    <property type="match status" value="1"/>
</dbReference>
<proteinExistence type="inferred from homology"/>
<feature type="domain" description="CCHC-type" evidence="10">
    <location>
        <begin position="389"/>
        <end position="404"/>
    </location>
</feature>
<evidence type="ECO:0000259" key="10">
    <source>
        <dbReference type="PROSITE" id="PS50158"/>
    </source>
</evidence>
<dbReference type="InterPro" id="IPR000253">
    <property type="entry name" value="FHA_dom"/>
</dbReference>